<accession>A0A6J4PHZ1</accession>
<reference evidence="1" key="1">
    <citation type="submission" date="2020-02" db="EMBL/GenBank/DDBJ databases">
        <authorList>
            <person name="Meier V. D."/>
        </authorList>
    </citation>
    <scope>NUCLEOTIDE SEQUENCE</scope>
    <source>
        <strain evidence="1">AVDCRST_MAG75</strain>
    </source>
</reference>
<protein>
    <submittedName>
        <fullName evidence="1">Uncharacterized protein</fullName>
    </submittedName>
</protein>
<proteinExistence type="predicted"/>
<gene>
    <name evidence="1" type="ORF">AVDCRST_MAG75-2982</name>
</gene>
<dbReference type="EMBL" id="CADCUO010000211">
    <property type="protein sequence ID" value="CAA9414176.1"/>
    <property type="molecule type" value="Genomic_DNA"/>
</dbReference>
<organism evidence="1">
    <name type="scientific">uncultured Propionibacteriaceae bacterium</name>
    <dbReference type="NCBI Taxonomy" id="257457"/>
    <lineage>
        <taxon>Bacteria</taxon>
        <taxon>Bacillati</taxon>
        <taxon>Actinomycetota</taxon>
        <taxon>Actinomycetes</taxon>
        <taxon>Propionibacteriales</taxon>
        <taxon>Propionibacteriaceae</taxon>
        <taxon>environmental samples</taxon>
    </lineage>
</organism>
<dbReference type="AlphaFoldDB" id="A0A6J4PHZ1"/>
<sequence>MLEQHVVNLRGHPGCKPGVMGHVQFARQRGDVRIGTVELPDEPARCHGVYGSHHPGIPAI</sequence>
<name>A0A6J4PHZ1_9ACTN</name>
<evidence type="ECO:0000313" key="1">
    <source>
        <dbReference type="EMBL" id="CAA9414176.1"/>
    </source>
</evidence>